<dbReference type="InterPro" id="IPR014721">
    <property type="entry name" value="Ribsml_uS5_D2-typ_fold_subgr"/>
</dbReference>
<dbReference type="EC" id="2.7.1.148" evidence="7"/>
<evidence type="ECO:0000256" key="5">
    <source>
        <dbReference type="ARBA" id="ARBA00022840"/>
    </source>
</evidence>
<evidence type="ECO:0000256" key="1">
    <source>
        <dbReference type="ARBA" id="ARBA00017473"/>
    </source>
</evidence>
<dbReference type="EMBL" id="CP097966">
    <property type="protein sequence ID" value="URQ63441.1"/>
    <property type="molecule type" value="Genomic_DNA"/>
</dbReference>
<dbReference type="SUPFAM" id="SSF55060">
    <property type="entry name" value="GHMP Kinase, C-terminal domain"/>
    <property type="match status" value="1"/>
</dbReference>
<evidence type="ECO:0000256" key="4">
    <source>
        <dbReference type="ARBA" id="ARBA00022777"/>
    </source>
</evidence>
<dbReference type="Gene3D" id="3.30.230.10">
    <property type="match status" value="1"/>
</dbReference>
<feature type="active site" evidence="7">
    <location>
        <position position="133"/>
    </location>
</feature>
<gene>
    <name evidence="7" type="primary">ispE</name>
    <name evidence="9" type="ORF">M9B40_01395</name>
</gene>
<dbReference type="AlphaFoldDB" id="A0A9Q8TZ20"/>
<dbReference type="GO" id="GO:0050515">
    <property type="term" value="F:4-(cytidine 5'-diphospho)-2-C-methyl-D-erythritol kinase activity"/>
    <property type="evidence" value="ECO:0007669"/>
    <property type="project" value="UniProtKB-UniRule"/>
</dbReference>
<keyword evidence="10" id="KW-1185">Reference proteome</keyword>
<dbReference type="Proteomes" id="UP001056381">
    <property type="component" value="Chromosome"/>
</dbReference>
<evidence type="ECO:0000313" key="10">
    <source>
        <dbReference type="Proteomes" id="UP001056381"/>
    </source>
</evidence>
<reference evidence="9" key="1">
    <citation type="submission" date="2022-05" db="EMBL/GenBank/DDBJ databases">
        <title>Single-amplified genomics reveal most streamlined microbe among free-living bacteria.</title>
        <authorList>
            <person name="Roda-Garcia J."/>
            <person name="Haro-Moreno J.M."/>
            <person name="Rodriguez-Valera F."/>
            <person name="Almagro-Moreno S."/>
            <person name="Lopez-Perez M."/>
        </authorList>
    </citation>
    <scope>NUCLEOTIDE SEQUENCE</scope>
    <source>
        <strain evidence="9">TMED112-D2-2</strain>
    </source>
</reference>
<evidence type="ECO:0000259" key="8">
    <source>
        <dbReference type="Pfam" id="PF00288"/>
    </source>
</evidence>
<dbReference type="PANTHER" id="PTHR43527:SF2">
    <property type="entry name" value="4-DIPHOSPHOCYTIDYL-2-C-METHYL-D-ERYTHRITOL KINASE, CHLOROPLASTIC"/>
    <property type="match status" value="1"/>
</dbReference>
<feature type="binding site" evidence="7">
    <location>
        <begin position="91"/>
        <end position="101"/>
    </location>
    <ligand>
        <name>ATP</name>
        <dbReference type="ChEBI" id="CHEBI:30616"/>
    </ligand>
</feature>
<feature type="domain" description="GHMP kinase N-terminal" evidence="8">
    <location>
        <begin position="63"/>
        <end position="138"/>
    </location>
</feature>
<keyword evidence="2 7" id="KW-0808">Transferase</keyword>
<dbReference type="SUPFAM" id="SSF54211">
    <property type="entry name" value="Ribosomal protein S5 domain 2-like"/>
    <property type="match status" value="1"/>
</dbReference>
<dbReference type="InterPro" id="IPR004424">
    <property type="entry name" value="IspE"/>
</dbReference>
<comment type="similarity">
    <text evidence="7">Belongs to the GHMP kinase family. IspE subfamily.</text>
</comment>
<dbReference type="InterPro" id="IPR020568">
    <property type="entry name" value="Ribosomal_Su5_D2-typ_SF"/>
</dbReference>
<evidence type="ECO:0000256" key="6">
    <source>
        <dbReference type="ARBA" id="ARBA00023229"/>
    </source>
</evidence>
<name>A0A9Q8TZ20_9GAMM</name>
<proteinExistence type="inferred from homology"/>
<keyword evidence="4 7" id="KW-0418">Kinase</keyword>
<dbReference type="HAMAP" id="MF_00061">
    <property type="entry name" value="IspE"/>
    <property type="match status" value="1"/>
</dbReference>
<dbReference type="Pfam" id="PF00288">
    <property type="entry name" value="GHMP_kinases_N"/>
    <property type="match status" value="1"/>
</dbReference>
<comment type="pathway">
    <text evidence="7">Isoprenoid biosynthesis; isopentenyl diphosphate biosynthesis via DXP pathway; isopentenyl diphosphate from 1-deoxy-D-xylulose 5-phosphate: step 3/6.</text>
</comment>
<dbReference type="InterPro" id="IPR006204">
    <property type="entry name" value="GHMP_kinase_N_dom"/>
</dbReference>
<evidence type="ECO:0000256" key="7">
    <source>
        <dbReference type="HAMAP-Rule" id="MF_00061"/>
    </source>
</evidence>
<evidence type="ECO:0000256" key="2">
    <source>
        <dbReference type="ARBA" id="ARBA00022679"/>
    </source>
</evidence>
<comment type="catalytic activity">
    <reaction evidence="7">
        <text>4-CDP-2-C-methyl-D-erythritol + ATP = 4-CDP-2-C-methyl-D-erythritol 2-phosphate + ADP + H(+)</text>
        <dbReference type="Rhea" id="RHEA:18437"/>
        <dbReference type="ChEBI" id="CHEBI:15378"/>
        <dbReference type="ChEBI" id="CHEBI:30616"/>
        <dbReference type="ChEBI" id="CHEBI:57823"/>
        <dbReference type="ChEBI" id="CHEBI:57919"/>
        <dbReference type="ChEBI" id="CHEBI:456216"/>
        <dbReference type="EC" id="2.7.1.148"/>
    </reaction>
</comment>
<organism evidence="9 10">
    <name type="scientific">SAR86 cluster bacterium</name>
    <dbReference type="NCBI Taxonomy" id="2030880"/>
    <lineage>
        <taxon>Bacteria</taxon>
        <taxon>Pseudomonadati</taxon>
        <taxon>Pseudomonadota</taxon>
        <taxon>Gammaproteobacteria</taxon>
        <taxon>SAR86 cluster</taxon>
    </lineage>
</organism>
<dbReference type="PIRSF" id="PIRSF010376">
    <property type="entry name" value="IspE"/>
    <property type="match status" value="1"/>
</dbReference>
<dbReference type="Gene3D" id="3.30.70.890">
    <property type="entry name" value="GHMP kinase, C-terminal domain"/>
    <property type="match status" value="1"/>
</dbReference>
<dbReference type="GO" id="GO:0005524">
    <property type="term" value="F:ATP binding"/>
    <property type="evidence" value="ECO:0007669"/>
    <property type="project" value="UniProtKB-UniRule"/>
</dbReference>
<feature type="active site" evidence="7">
    <location>
        <position position="11"/>
    </location>
</feature>
<evidence type="ECO:0000313" key="9">
    <source>
        <dbReference type="EMBL" id="URQ63441.1"/>
    </source>
</evidence>
<dbReference type="GO" id="GO:0016114">
    <property type="term" value="P:terpenoid biosynthetic process"/>
    <property type="evidence" value="ECO:0007669"/>
    <property type="project" value="InterPro"/>
</dbReference>
<dbReference type="InterPro" id="IPR036554">
    <property type="entry name" value="GHMP_kinase_C_sf"/>
</dbReference>
<comment type="function">
    <text evidence="7">Catalyzes the phosphorylation of the position 2 hydroxy group of 4-diphosphocytidyl-2C-methyl-D-erythritol.</text>
</comment>
<keyword evidence="3 7" id="KW-0547">Nucleotide-binding</keyword>
<dbReference type="GO" id="GO:0019288">
    <property type="term" value="P:isopentenyl diphosphate biosynthetic process, methylerythritol 4-phosphate pathway"/>
    <property type="evidence" value="ECO:0007669"/>
    <property type="project" value="UniProtKB-UniRule"/>
</dbReference>
<sequence>MNSFTHKSPAKINTFLNVLSKRSDGYHNIYTHFELIDIFDEINFVPSIENTFFCDDPDLIKNNIIEKTCTWFNEVFNKKQSFNIKLKKKIPYGSGLGSGSSNSASTLIFLCMFHGEEIKNLDKTEISKKLGADVPIFLEQKSGFASGVGEVFEKEHSFKSEYLIISPNFNISTRDLYNSKFLQTNHEPDRKTNSFFEPLKSESPEFKAFYDYLIGIGGERFRDKLKLTGTGSSLFLENPFRDDIELLKKNTKKKFRIFVAKSLEYN</sequence>
<protein>
    <recommendedName>
        <fullName evidence="1 7">4-diphosphocytidyl-2-C-methyl-D-erythritol kinase</fullName>
        <shortName evidence="7">CMK</shortName>
        <ecNumber evidence="7">2.7.1.148</ecNumber>
    </recommendedName>
    <alternativeName>
        <fullName evidence="7">4-(cytidine-5'-diphospho)-2-C-methyl-D-erythritol kinase</fullName>
    </alternativeName>
</protein>
<keyword evidence="6 7" id="KW-0414">Isoprene biosynthesis</keyword>
<accession>A0A9Q8TZ20</accession>
<keyword evidence="5 7" id="KW-0067">ATP-binding</keyword>
<evidence type="ECO:0000256" key="3">
    <source>
        <dbReference type="ARBA" id="ARBA00022741"/>
    </source>
</evidence>
<dbReference type="PANTHER" id="PTHR43527">
    <property type="entry name" value="4-DIPHOSPHOCYTIDYL-2-C-METHYL-D-ERYTHRITOL KINASE, CHLOROPLASTIC"/>
    <property type="match status" value="1"/>
</dbReference>